<accession>A0ABP1HFT5</accession>
<keyword evidence="1" id="KW-1133">Transmembrane helix</keyword>
<evidence type="ECO:0000256" key="1">
    <source>
        <dbReference type="SAM" id="Phobius"/>
    </source>
</evidence>
<organism evidence="2 3">
    <name type="scientific">Hexamita inflata</name>
    <dbReference type="NCBI Taxonomy" id="28002"/>
    <lineage>
        <taxon>Eukaryota</taxon>
        <taxon>Metamonada</taxon>
        <taxon>Diplomonadida</taxon>
        <taxon>Hexamitidae</taxon>
        <taxon>Hexamitinae</taxon>
        <taxon>Hexamita</taxon>
    </lineage>
</organism>
<comment type="caution">
    <text evidence="2">The sequence shown here is derived from an EMBL/GenBank/DDBJ whole genome shotgun (WGS) entry which is preliminary data.</text>
</comment>
<name>A0ABP1HFT5_9EUKA</name>
<reference evidence="2 3" key="1">
    <citation type="submission" date="2024-07" db="EMBL/GenBank/DDBJ databases">
        <authorList>
            <person name="Akdeniz Z."/>
        </authorList>
    </citation>
    <scope>NUCLEOTIDE SEQUENCE [LARGE SCALE GENOMIC DNA]</scope>
</reference>
<dbReference type="EMBL" id="CAXDID020000028">
    <property type="protein sequence ID" value="CAL5992079.1"/>
    <property type="molecule type" value="Genomic_DNA"/>
</dbReference>
<keyword evidence="1" id="KW-0472">Membrane</keyword>
<protein>
    <submittedName>
        <fullName evidence="2">Uncharacterized protein</fullName>
    </submittedName>
</protein>
<keyword evidence="3" id="KW-1185">Reference proteome</keyword>
<gene>
    <name evidence="2" type="ORF">HINF_LOCUS12406</name>
</gene>
<sequence>MQLILQTFQLNCYTANTTVILSKQTKQATFTAQPLTDGSKDNLVCNQLVGSLYTAKIYFGANTYVLPTQLTLTMTTSLTIVFPCADGSCTTAFSATSASFEFFFSDTNEYVQDAISVFTIDSYNRLSCLKNQLISYNSETNVVLIQGSPQQCSVPLDQTQNLILNIVAYPDFSFTKTISLAGVASLSSLFTSNKLFIDCDADYSGTALRSCQRMIQYFQDHVSNYAEITISFPGDIPDNTSLTYSRETMYSIYFEINTVSASFVQQFDCYNSQEVIFFSDIFRMTFPINTSKVHCAADMKDFIGDFDHSVLIIQVQSNVDFRIGTVYTFTFHDQIFDLYSDKPWYPCDSEEGGLDNCVEKLATIWSMPSRTTFISRSFYKNGVLLHGFSMSSTNRNARAVSARMNVSKTELCLFTTEWITVKQTLQVRIQLVSGHPRFSITGHDVDKQFDIRGQFQYPTPERQYCFKYILNESQTIAYDYLRTAPDITGFFSWLGTQVAIVEVNFAAEGTTTNYLIISAILAVIVAGVWFVITLIVELRRKIVIFS</sequence>
<dbReference type="Proteomes" id="UP001642409">
    <property type="component" value="Unassembled WGS sequence"/>
</dbReference>
<feature type="transmembrane region" description="Helical" evidence="1">
    <location>
        <begin position="514"/>
        <end position="536"/>
    </location>
</feature>
<evidence type="ECO:0000313" key="2">
    <source>
        <dbReference type="EMBL" id="CAL5992079.1"/>
    </source>
</evidence>
<keyword evidence="1" id="KW-0812">Transmembrane</keyword>
<evidence type="ECO:0000313" key="3">
    <source>
        <dbReference type="Proteomes" id="UP001642409"/>
    </source>
</evidence>
<proteinExistence type="predicted"/>